<proteinExistence type="predicted"/>
<dbReference type="EMBL" id="JASCZI010033156">
    <property type="protein sequence ID" value="MED6128786.1"/>
    <property type="molecule type" value="Genomic_DNA"/>
</dbReference>
<keyword evidence="3" id="KW-1185">Reference proteome</keyword>
<comment type="caution">
    <text evidence="2">The sequence shown here is derived from an EMBL/GenBank/DDBJ whole genome shotgun (WGS) entry which is preliminary data.</text>
</comment>
<organism evidence="2 3">
    <name type="scientific">Stylosanthes scabra</name>
    <dbReference type="NCBI Taxonomy" id="79078"/>
    <lineage>
        <taxon>Eukaryota</taxon>
        <taxon>Viridiplantae</taxon>
        <taxon>Streptophyta</taxon>
        <taxon>Embryophyta</taxon>
        <taxon>Tracheophyta</taxon>
        <taxon>Spermatophyta</taxon>
        <taxon>Magnoliopsida</taxon>
        <taxon>eudicotyledons</taxon>
        <taxon>Gunneridae</taxon>
        <taxon>Pentapetalae</taxon>
        <taxon>rosids</taxon>
        <taxon>fabids</taxon>
        <taxon>Fabales</taxon>
        <taxon>Fabaceae</taxon>
        <taxon>Papilionoideae</taxon>
        <taxon>50 kb inversion clade</taxon>
        <taxon>dalbergioids sensu lato</taxon>
        <taxon>Dalbergieae</taxon>
        <taxon>Pterocarpus clade</taxon>
        <taxon>Stylosanthes</taxon>
    </lineage>
</organism>
<name>A0ABU6RXE4_9FABA</name>
<protein>
    <submittedName>
        <fullName evidence="2">Uncharacterized protein</fullName>
    </submittedName>
</protein>
<evidence type="ECO:0000313" key="3">
    <source>
        <dbReference type="Proteomes" id="UP001341840"/>
    </source>
</evidence>
<feature type="region of interest" description="Disordered" evidence="1">
    <location>
        <begin position="56"/>
        <end position="75"/>
    </location>
</feature>
<gene>
    <name evidence="2" type="ORF">PIB30_101315</name>
</gene>
<accession>A0ABU6RXE4</accession>
<dbReference type="Proteomes" id="UP001341840">
    <property type="component" value="Unassembled WGS sequence"/>
</dbReference>
<feature type="non-terminal residue" evidence="2">
    <location>
        <position position="97"/>
    </location>
</feature>
<evidence type="ECO:0000313" key="2">
    <source>
        <dbReference type="EMBL" id="MED6128786.1"/>
    </source>
</evidence>
<sequence length="97" mass="11076">MTPQLTSYVGYSFIATQFDRGYTIYVTASRQTWANSSNIASHSLKPHVIRQSHTYNVRNSASSNHTHKDKKSSKFGVERSLYSLLLHQGKSENREIK</sequence>
<evidence type="ECO:0000256" key="1">
    <source>
        <dbReference type="SAM" id="MobiDB-lite"/>
    </source>
</evidence>
<reference evidence="2 3" key="1">
    <citation type="journal article" date="2023" name="Plants (Basel)">
        <title>Bridging the Gap: Combining Genomics and Transcriptomics Approaches to Understand Stylosanthes scabra, an Orphan Legume from the Brazilian Caatinga.</title>
        <authorList>
            <person name="Ferreira-Neto J.R.C."/>
            <person name="da Silva M.D."/>
            <person name="Binneck E."/>
            <person name="de Melo N.F."/>
            <person name="da Silva R.H."/>
            <person name="de Melo A.L.T.M."/>
            <person name="Pandolfi V."/>
            <person name="Bustamante F.O."/>
            <person name="Brasileiro-Vidal A.C."/>
            <person name="Benko-Iseppon A.M."/>
        </authorList>
    </citation>
    <scope>NUCLEOTIDE SEQUENCE [LARGE SCALE GENOMIC DNA]</scope>
    <source>
        <tissue evidence="2">Leaves</tissue>
    </source>
</reference>